<protein>
    <recommendedName>
        <fullName evidence="3">Reverse transcriptase domain-containing protein</fullName>
    </recommendedName>
</protein>
<gene>
    <name evidence="1" type="ORF">Tco_0876187</name>
</gene>
<evidence type="ECO:0000313" key="1">
    <source>
        <dbReference type="EMBL" id="GJT17481.1"/>
    </source>
</evidence>
<sequence length="82" mass="9346">MVGANHVAYTDRFHELAKLVPHMVTPNILQRRVSRRLAQSTGWLAPLNARVGWNMCTRIEACPESERREGKTYPKASIRLTS</sequence>
<accession>A0ABQ5BRL3</accession>
<dbReference type="Proteomes" id="UP001151760">
    <property type="component" value="Unassembled WGS sequence"/>
</dbReference>
<dbReference type="EMBL" id="BQNB010013560">
    <property type="protein sequence ID" value="GJT17481.1"/>
    <property type="molecule type" value="Genomic_DNA"/>
</dbReference>
<reference evidence="1" key="2">
    <citation type="submission" date="2022-01" db="EMBL/GenBank/DDBJ databases">
        <authorList>
            <person name="Yamashiro T."/>
            <person name="Shiraishi A."/>
            <person name="Satake H."/>
            <person name="Nakayama K."/>
        </authorList>
    </citation>
    <scope>NUCLEOTIDE SEQUENCE</scope>
</reference>
<organism evidence="1 2">
    <name type="scientific">Tanacetum coccineum</name>
    <dbReference type="NCBI Taxonomy" id="301880"/>
    <lineage>
        <taxon>Eukaryota</taxon>
        <taxon>Viridiplantae</taxon>
        <taxon>Streptophyta</taxon>
        <taxon>Embryophyta</taxon>
        <taxon>Tracheophyta</taxon>
        <taxon>Spermatophyta</taxon>
        <taxon>Magnoliopsida</taxon>
        <taxon>eudicotyledons</taxon>
        <taxon>Gunneridae</taxon>
        <taxon>Pentapetalae</taxon>
        <taxon>asterids</taxon>
        <taxon>campanulids</taxon>
        <taxon>Asterales</taxon>
        <taxon>Asteraceae</taxon>
        <taxon>Asteroideae</taxon>
        <taxon>Anthemideae</taxon>
        <taxon>Anthemidinae</taxon>
        <taxon>Tanacetum</taxon>
    </lineage>
</organism>
<keyword evidence="2" id="KW-1185">Reference proteome</keyword>
<evidence type="ECO:0000313" key="2">
    <source>
        <dbReference type="Proteomes" id="UP001151760"/>
    </source>
</evidence>
<evidence type="ECO:0008006" key="3">
    <source>
        <dbReference type="Google" id="ProtNLM"/>
    </source>
</evidence>
<proteinExistence type="predicted"/>
<reference evidence="1" key="1">
    <citation type="journal article" date="2022" name="Int. J. Mol. Sci.">
        <title>Draft Genome of Tanacetum Coccineum: Genomic Comparison of Closely Related Tanacetum-Family Plants.</title>
        <authorList>
            <person name="Yamashiro T."/>
            <person name="Shiraishi A."/>
            <person name="Nakayama K."/>
            <person name="Satake H."/>
        </authorList>
    </citation>
    <scope>NUCLEOTIDE SEQUENCE</scope>
</reference>
<comment type="caution">
    <text evidence="1">The sequence shown here is derived from an EMBL/GenBank/DDBJ whole genome shotgun (WGS) entry which is preliminary data.</text>
</comment>
<name>A0ABQ5BRL3_9ASTR</name>